<keyword evidence="2" id="KW-0472">Membrane</keyword>
<comment type="caution">
    <text evidence="4">The sequence shown here is derived from an EMBL/GenBank/DDBJ whole genome shotgun (WGS) entry which is preliminary data.</text>
</comment>
<reference evidence="4" key="2">
    <citation type="submission" date="2023-04" db="EMBL/GenBank/DDBJ databases">
        <authorList>
            <person name="Bu L."/>
            <person name="Lu L."/>
            <person name="Laidemitt M.R."/>
            <person name="Zhang S.M."/>
            <person name="Mutuku M."/>
            <person name="Mkoji G."/>
            <person name="Steinauer M."/>
            <person name="Loker E.S."/>
        </authorList>
    </citation>
    <scope>NUCLEOTIDE SEQUENCE</scope>
    <source>
        <strain evidence="4">KasaAsao</strain>
        <tissue evidence="4">Whole Snail</tissue>
    </source>
</reference>
<reference evidence="4" key="1">
    <citation type="journal article" date="2023" name="PLoS Negl. Trop. Dis.">
        <title>A genome sequence for Biomphalaria pfeifferi, the major vector snail for the human-infecting parasite Schistosoma mansoni.</title>
        <authorList>
            <person name="Bu L."/>
            <person name="Lu L."/>
            <person name="Laidemitt M.R."/>
            <person name="Zhang S.M."/>
            <person name="Mutuku M."/>
            <person name="Mkoji G."/>
            <person name="Steinauer M."/>
            <person name="Loker E.S."/>
        </authorList>
    </citation>
    <scope>NUCLEOTIDE SEQUENCE</scope>
    <source>
        <strain evidence="4">KasaAsao</strain>
    </source>
</reference>
<protein>
    <recommendedName>
        <fullName evidence="6">Fibronectin type-III domain-containing protein</fullName>
    </recommendedName>
</protein>
<feature type="compositionally biased region" description="Polar residues" evidence="1">
    <location>
        <begin position="372"/>
        <end position="381"/>
    </location>
</feature>
<keyword evidence="5" id="KW-1185">Reference proteome</keyword>
<feature type="compositionally biased region" description="Basic and acidic residues" evidence="1">
    <location>
        <begin position="362"/>
        <end position="371"/>
    </location>
</feature>
<keyword evidence="2" id="KW-1133">Transmembrane helix</keyword>
<evidence type="ECO:0000313" key="4">
    <source>
        <dbReference type="EMBL" id="KAK0044755.1"/>
    </source>
</evidence>
<accession>A0AAD8AYJ2</accession>
<keyword evidence="3" id="KW-0732">Signal</keyword>
<dbReference type="Proteomes" id="UP001233172">
    <property type="component" value="Unassembled WGS sequence"/>
</dbReference>
<evidence type="ECO:0000256" key="2">
    <source>
        <dbReference type="SAM" id="Phobius"/>
    </source>
</evidence>
<feature type="transmembrane region" description="Helical" evidence="2">
    <location>
        <begin position="409"/>
        <end position="430"/>
    </location>
</feature>
<keyword evidence="2" id="KW-0812">Transmembrane</keyword>
<evidence type="ECO:0000256" key="3">
    <source>
        <dbReference type="SAM" id="SignalP"/>
    </source>
</evidence>
<feature type="region of interest" description="Disordered" evidence="1">
    <location>
        <begin position="362"/>
        <end position="388"/>
    </location>
</feature>
<gene>
    <name evidence="4" type="ORF">Bpfe_025815</name>
</gene>
<feature type="signal peptide" evidence="3">
    <location>
        <begin position="1"/>
        <end position="26"/>
    </location>
</feature>
<evidence type="ECO:0000256" key="1">
    <source>
        <dbReference type="SAM" id="MobiDB-lite"/>
    </source>
</evidence>
<organism evidence="4 5">
    <name type="scientific">Biomphalaria pfeifferi</name>
    <name type="common">Bloodfluke planorb</name>
    <name type="synonym">Freshwater snail</name>
    <dbReference type="NCBI Taxonomy" id="112525"/>
    <lineage>
        <taxon>Eukaryota</taxon>
        <taxon>Metazoa</taxon>
        <taxon>Spiralia</taxon>
        <taxon>Lophotrochozoa</taxon>
        <taxon>Mollusca</taxon>
        <taxon>Gastropoda</taxon>
        <taxon>Heterobranchia</taxon>
        <taxon>Euthyneura</taxon>
        <taxon>Panpulmonata</taxon>
        <taxon>Hygrophila</taxon>
        <taxon>Lymnaeoidea</taxon>
        <taxon>Planorbidae</taxon>
        <taxon>Biomphalaria</taxon>
    </lineage>
</organism>
<feature type="region of interest" description="Disordered" evidence="1">
    <location>
        <begin position="322"/>
        <end position="341"/>
    </location>
</feature>
<sequence length="446" mass="49691">MSTKHLSLLHCLMAVMSLLFWSSTLGDDEKTAMPADEQTSNKTIGTQTEITDQKFIDDKFTKEGCSSFVSSWDITDLPAEVAEAGQQEADEPENVRVSFENNTSKYMYVKLWWEYPTKNVNNPKGFMVYLENTETVVDCYVALLSENYTNPPHNMTLSHDFPVVLNHTTQYTVNVVSIPAPNEKPFLPGKFFPKVFTGSLITSGGNDSQIVNWSPNVVLRMKNALMEIKFTENKNFVPDRTYDIHIEKHLGDNATREQMIYKINDSCIISEDEQGCNIMYLSQLEQVQLVLVQISARNCVNPQCNRTFSVYTLANEVVSQARTDSTSTQPTPAVSSTWTGSPLTTPQIFENTATGYQDAIDREEQPTKHSEVVSSAGSTEDTGPFLDDDFAQVASGEERKMETKKNVTWGLIGGAIASSLFTALVILFAATDRSVPKTKKSGKLPQ</sequence>
<proteinExistence type="predicted"/>
<feature type="chain" id="PRO_5042126700" description="Fibronectin type-III domain-containing protein" evidence="3">
    <location>
        <begin position="27"/>
        <end position="446"/>
    </location>
</feature>
<dbReference type="EMBL" id="JASAOG010000192">
    <property type="protein sequence ID" value="KAK0044755.1"/>
    <property type="molecule type" value="Genomic_DNA"/>
</dbReference>
<evidence type="ECO:0000313" key="5">
    <source>
        <dbReference type="Proteomes" id="UP001233172"/>
    </source>
</evidence>
<dbReference type="AlphaFoldDB" id="A0AAD8AYJ2"/>
<evidence type="ECO:0008006" key="6">
    <source>
        <dbReference type="Google" id="ProtNLM"/>
    </source>
</evidence>
<name>A0AAD8AYJ2_BIOPF</name>